<gene>
    <name evidence="6" type="ORF">GDO86_017697</name>
</gene>
<evidence type="ECO:0000256" key="1">
    <source>
        <dbReference type="ARBA" id="ARBA00022741"/>
    </source>
</evidence>
<evidence type="ECO:0000313" key="6">
    <source>
        <dbReference type="EMBL" id="KAG8433505.1"/>
    </source>
</evidence>
<reference evidence="6" key="1">
    <citation type="thesis" date="2020" institute="ProQuest LLC" country="789 East Eisenhower Parkway, Ann Arbor, MI, USA">
        <title>Comparative Genomics and Chromosome Evolution.</title>
        <authorList>
            <person name="Mudd A.B."/>
        </authorList>
    </citation>
    <scope>NUCLEOTIDE SEQUENCE</scope>
    <source>
        <strain evidence="6">Female2</strain>
        <tissue evidence="6">Blood</tissue>
    </source>
</reference>
<dbReference type="GO" id="GO:0005525">
    <property type="term" value="F:GTP binding"/>
    <property type="evidence" value="ECO:0007669"/>
    <property type="project" value="UniProtKB-KW"/>
</dbReference>
<proteinExistence type="inferred from homology"/>
<dbReference type="CDD" id="cd01851">
    <property type="entry name" value="GBP"/>
    <property type="match status" value="1"/>
</dbReference>
<dbReference type="Pfam" id="PF02841">
    <property type="entry name" value="GBP_C"/>
    <property type="match status" value="1"/>
</dbReference>
<comment type="caution">
    <text evidence="6">The sequence shown here is derived from an EMBL/GenBank/DDBJ whole genome shotgun (WGS) entry which is preliminary data.</text>
</comment>
<evidence type="ECO:0000259" key="5">
    <source>
        <dbReference type="PROSITE" id="PS51715"/>
    </source>
</evidence>
<dbReference type="InterPro" id="IPR036543">
    <property type="entry name" value="Guanylate-bd_C_sf"/>
</dbReference>
<dbReference type="Pfam" id="PF02263">
    <property type="entry name" value="GBP"/>
    <property type="match status" value="1"/>
</dbReference>
<dbReference type="InterPro" id="IPR015894">
    <property type="entry name" value="Guanylate-bd_N"/>
</dbReference>
<name>A0A8T2IKM4_9PIPI</name>
<dbReference type="InterPro" id="IPR030386">
    <property type="entry name" value="G_GB1_RHD3_dom"/>
</dbReference>
<dbReference type="Gene3D" id="3.40.50.300">
    <property type="entry name" value="P-loop containing nucleotide triphosphate hydrolases"/>
    <property type="match status" value="2"/>
</dbReference>
<evidence type="ECO:0000256" key="2">
    <source>
        <dbReference type="ARBA" id="ARBA00022801"/>
    </source>
</evidence>
<dbReference type="PANTHER" id="PTHR10751">
    <property type="entry name" value="GUANYLATE BINDING PROTEIN"/>
    <property type="match status" value="1"/>
</dbReference>
<dbReference type="PROSITE" id="PS51715">
    <property type="entry name" value="G_GB1_RHD3"/>
    <property type="match status" value="1"/>
</dbReference>
<feature type="domain" description="GB1/RHD3-type G" evidence="5">
    <location>
        <begin position="36"/>
        <end position="275"/>
    </location>
</feature>
<dbReference type="Proteomes" id="UP000812440">
    <property type="component" value="Chromosome 9"/>
</dbReference>
<dbReference type="GO" id="GO:0003924">
    <property type="term" value="F:GTPase activity"/>
    <property type="evidence" value="ECO:0007669"/>
    <property type="project" value="InterPro"/>
</dbReference>
<sequence>MAPIPMMRAPVCFIVNEPGQRISVNQEAKRILEKITQPLVVVSVVGPYRTGKSYLMNKLAGVGSCGFSLGHTVEPKTKGIWMWCVPHPDKSARTLVLLDTEGLGDVRKGDSKNDSAILSLSLLLSSTLVYNSKGSIDDDALRRLYDTSELSECIMNKTSQVGGEDEEGTFTPLFVWTVRDFNLKLELLGRPITEDEYLENSLKDTPCKSLITEKKNTTRRLLRSRFPNRKCFTFEFPTMNSEVTDNLDRVRDKQLQPGFVEKTKDFCQFIYMNAPVKTLEGGQVVTGHTLGRLADSYVKVVTSKCIAYLDQSIKALSMGEISKIIKSITDMYERNMMSRRSNSLQEFQTFHKSYLKEALDQFQIQSFKYGNSQDNHESQLKETIEKKKEEILKRFETASEQKCKDIIGRLSQPMEKAVKQNKYHVAGGHEVFLKEKDTIVEKFHKEPDKGVKAETVLQEFLNDLKGTESVILKVDQELTESKPTPRRIWDFNDPTHLTQYIKEYKLKCRPFHRILIQLFGFAGHGKSSFVNSCLFVMGGGEFQDAAGEGSSQGAKTIDRRGHQLTESITIVDNRGFGKMDTSEAWQVYAQLCNLVPLNMYVNWENSSKEMMKLLNNKESDPDLMVPVFIYSSSSTFSQNEIAPTQEFLKNAQKLTGILPFIILTKKNSGKNTTKTFEQMGMEKIYLLENYTLSNHIATRGNHMPFLHFLKDVLDWVDFLFKDQVDFDSQQSKRKNFLIEKAFQN</sequence>
<accession>A0A8T2IKM4</accession>
<dbReference type="EMBL" id="JAACNH010000009">
    <property type="protein sequence ID" value="KAG8433505.1"/>
    <property type="molecule type" value="Genomic_DNA"/>
</dbReference>
<comment type="similarity">
    <text evidence="4">Belongs to the TRAFAC class dynamin-like GTPase superfamily. GB1/RHD3 GTPase family.</text>
</comment>
<evidence type="ECO:0000256" key="3">
    <source>
        <dbReference type="ARBA" id="ARBA00023134"/>
    </source>
</evidence>
<dbReference type="OrthoDB" id="2135133at2759"/>
<dbReference type="InterPro" id="IPR003191">
    <property type="entry name" value="Guanylate-bd/ATL_C"/>
</dbReference>
<keyword evidence="3" id="KW-0342">GTP-binding</keyword>
<keyword evidence="7" id="KW-1185">Reference proteome</keyword>
<evidence type="ECO:0000313" key="7">
    <source>
        <dbReference type="Proteomes" id="UP000812440"/>
    </source>
</evidence>
<dbReference type="SUPFAM" id="SSF48340">
    <property type="entry name" value="Interferon-induced guanylate-binding protein 1 (GBP1), C-terminal domain"/>
    <property type="match status" value="1"/>
</dbReference>
<dbReference type="InterPro" id="IPR027417">
    <property type="entry name" value="P-loop_NTPase"/>
</dbReference>
<dbReference type="Gene3D" id="1.20.1000.10">
    <property type="entry name" value="Guanylate-binding protein, C-terminal domain"/>
    <property type="match status" value="1"/>
</dbReference>
<dbReference type="SUPFAM" id="SSF52540">
    <property type="entry name" value="P-loop containing nucleoside triphosphate hydrolases"/>
    <property type="match status" value="2"/>
</dbReference>
<keyword evidence="2" id="KW-0378">Hydrolase</keyword>
<dbReference type="FunFam" id="3.40.50.300:FF:000422">
    <property type="entry name" value="Guanylate-binding protein 1"/>
    <property type="match status" value="1"/>
</dbReference>
<dbReference type="AlphaFoldDB" id="A0A8T2IKM4"/>
<protein>
    <recommendedName>
        <fullName evidence="5">GB1/RHD3-type G domain-containing protein</fullName>
    </recommendedName>
</protein>
<keyword evidence="1" id="KW-0547">Nucleotide-binding</keyword>
<organism evidence="6 7">
    <name type="scientific">Hymenochirus boettgeri</name>
    <name type="common">Congo dwarf clawed frog</name>
    <dbReference type="NCBI Taxonomy" id="247094"/>
    <lineage>
        <taxon>Eukaryota</taxon>
        <taxon>Metazoa</taxon>
        <taxon>Chordata</taxon>
        <taxon>Craniata</taxon>
        <taxon>Vertebrata</taxon>
        <taxon>Euteleostomi</taxon>
        <taxon>Amphibia</taxon>
        <taxon>Batrachia</taxon>
        <taxon>Anura</taxon>
        <taxon>Pipoidea</taxon>
        <taxon>Pipidae</taxon>
        <taxon>Pipinae</taxon>
        <taxon>Hymenochirus</taxon>
    </lineage>
</organism>
<evidence type="ECO:0000256" key="4">
    <source>
        <dbReference type="PROSITE-ProRule" id="PRU01052"/>
    </source>
</evidence>